<dbReference type="Pfam" id="PF01381">
    <property type="entry name" value="HTH_3"/>
    <property type="match status" value="1"/>
</dbReference>
<dbReference type="KEGG" id="gim:F1728_25420"/>
<dbReference type="InterPro" id="IPR010982">
    <property type="entry name" value="Lambda_DNA-bd_dom_sf"/>
</dbReference>
<evidence type="ECO:0000259" key="3">
    <source>
        <dbReference type="PROSITE" id="PS50943"/>
    </source>
</evidence>
<organism evidence="4 5">
    <name type="scientific">Gimesia benthica</name>
    <dbReference type="NCBI Taxonomy" id="2608982"/>
    <lineage>
        <taxon>Bacteria</taxon>
        <taxon>Pseudomonadati</taxon>
        <taxon>Planctomycetota</taxon>
        <taxon>Planctomycetia</taxon>
        <taxon>Planctomycetales</taxon>
        <taxon>Planctomycetaceae</taxon>
        <taxon>Gimesia</taxon>
    </lineage>
</organism>
<evidence type="ECO:0000256" key="2">
    <source>
        <dbReference type="SAM" id="MobiDB-lite"/>
    </source>
</evidence>
<dbReference type="GO" id="GO:0003700">
    <property type="term" value="F:DNA-binding transcription factor activity"/>
    <property type="evidence" value="ECO:0007669"/>
    <property type="project" value="TreeGrafter"/>
</dbReference>
<name>A0A6I6AL13_9PLAN</name>
<keyword evidence="1" id="KW-0238">DNA-binding</keyword>
<sequence length="118" mass="13066">MPLSSDNSSSFGPKLRKIRENRGLSQSELAEKAGFQPSAISHFETGRRSPSFDNLRRLADALNVTIDFLLGREKKAEGAGPVAEKLFRHFSEISAEDQENLADFAAMLAKKSRKRGND</sequence>
<evidence type="ECO:0000256" key="1">
    <source>
        <dbReference type="ARBA" id="ARBA00023125"/>
    </source>
</evidence>
<dbReference type="InterPro" id="IPR050807">
    <property type="entry name" value="TransReg_Diox_bact_type"/>
</dbReference>
<proteinExistence type="predicted"/>
<dbReference type="GO" id="GO:0003677">
    <property type="term" value="F:DNA binding"/>
    <property type="evidence" value="ECO:0007669"/>
    <property type="project" value="UniProtKB-KW"/>
</dbReference>
<feature type="region of interest" description="Disordered" evidence="2">
    <location>
        <begin position="1"/>
        <end position="49"/>
    </location>
</feature>
<evidence type="ECO:0000313" key="4">
    <source>
        <dbReference type="EMBL" id="QGQ27098.1"/>
    </source>
</evidence>
<dbReference type="Proteomes" id="UP000427281">
    <property type="component" value="Chromosome"/>
</dbReference>
<dbReference type="Gene3D" id="1.10.260.40">
    <property type="entry name" value="lambda repressor-like DNA-binding domains"/>
    <property type="match status" value="1"/>
</dbReference>
<dbReference type="SUPFAM" id="SSF47413">
    <property type="entry name" value="lambda repressor-like DNA-binding domains"/>
    <property type="match status" value="1"/>
</dbReference>
<reference evidence="4 5" key="1">
    <citation type="submission" date="2019-09" db="EMBL/GenBank/DDBJ databases">
        <title>Gimesia benthica sp. nov., a novel bacterium isolated from deep-sea water of the Northwest Indian Ocean.</title>
        <authorList>
            <person name="Dai X."/>
        </authorList>
    </citation>
    <scope>NUCLEOTIDE SEQUENCE [LARGE SCALE GENOMIC DNA]</scope>
    <source>
        <strain evidence="4 5">E7</strain>
    </source>
</reference>
<evidence type="ECO:0000313" key="5">
    <source>
        <dbReference type="Proteomes" id="UP000427281"/>
    </source>
</evidence>
<dbReference type="PROSITE" id="PS50943">
    <property type="entry name" value="HTH_CROC1"/>
    <property type="match status" value="1"/>
</dbReference>
<dbReference type="InterPro" id="IPR001387">
    <property type="entry name" value="Cro/C1-type_HTH"/>
</dbReference>
<dbReference type="SMART" id="SM00530">
    <property type="entry name" value="HTH_XRE"/>
    <property type="match status" value="1"/>
</dbReference>
<dbReference type="CDD" id="cd00093">
    <property type="entry name" value="HTH_XRE"/>
    <property type="match status" value="1"/>
</dbReference>
<protein>
    <submittedName>
        <fullName evidence="4">Helix-turn-helix transcriptional regulator</fullName>
    </submittedName>
</protein>
<accession>A0A6I6AL13</accession>
<dbReference type="GO" id="GO:0005829">
    <property type="term" value="C:cytosol"/>
    <property type="evidence" value="ECO:0007669"/>
    <property type="project" value="TreeGrafter"/>
</dbReference>
<keyword evidence="5" id="KW-1185">Reference proteome</keyword>
<dbReference type="PANTHER" id="PTHR46797:SF1">
    <property type="entry name" value="METHYLPHOSPHONATE SYNTHASE"/>
    <property type="match status" value="1"/>
</dbReference>
<dbReference type="PANTHER" id="PTHR46797">
    <property type="entry name" value="HTH-TYPE TRANSCRIPTIONAL REGULATOR"/>
    <property type="match status" value="1"/>
</dbReference>
<feature type="domain" description="HTH cro/C1-type" evidence="3">
    <location>
        <begin position="15"/>
        <end position="69"/>
    </location>
</feature>
<gene>
    <name evidence="4" type="ORF">F1728_25420</name>
</gene>
<dbReference type="AlphaFoldDB" id="A0A6I6AL13"/>
<feature type="compositionally biased region" description="Polar residues" evidence="2">
    <location>
        <begin position="1"/>
        <end position="11"/>
    </location>
</feature>
<dbReference type="EMBL" id="CP043930">
    <property type="protein sequence ID" value="QGQ27098.1"/>
    <property type="molecule type" value="Genomic_DNA"/>
</dbReference>